<reference evidence="1 2" key="1">
    <citation type="submission" date="2022-04" db="EMBL/GenBank/DDBJ databases">
        <title>Genome sequence of soybean root-associated Caulobacter segnis RL271.</title>
        <authorList>
            <person name="Longley R."/>
            <person name="Bonito G."/>
            <person name="Trigodet F."/>
            <person name="Crosson S."/>
            <person name="Fiebig A."/>
        </authorList>
    </citation>
    <scope>NUCLEOTIDE SEQUENCE [LARGE SCALE GENOMIC DNA]</scope>
    <source>
        <strain evidence="1 2">RL271</strain>
    </source>
</reference>
<gene>
    <name evidence="1" type="ORF">MZV50_16325</name>
</gene>
<evidence type="ECO:0008006" key="3">
    <source>
        <dbReference type="Google" id="ProtNLM"/>
    </source>
</evidence>
<keyword evidence="2" id="KW-1185">Reference proteome</keyword>
<dbReference type="EMBL" id="CP096040">
    <property type="protein sequence ID" value="USQ94167.1"/>
    <property type="molecule type" value="Genomic_DNA"/>
</dbReference>
<evidence type="ECO:0000313" key="2">
    <source>
        <dbReference type="Proteomes" id="UP001057520"/>
    </source>
</evidence>
<name>A0ABY4ZQ76_9CAUL</name>
<protein>
    <recommendedName>
        <fullName evidence="3">XRE family transcriptional regulator</fullName>
    </recommendedName>
</protein>
<accession>A0ABY4ZQ76</accession>
<sequence>MVQTVIVPRERFEALKRALPAVTREHLTDVYGISETTWTKLRKGEPIKLNTWERIQARLARRFGMTSFV</sequence>
<organism evidence="1 2">
    <name type="scientific">Caulobacter segnis</name>
    <dbReference type="NCBI Taxonomy" id="88688"/>
    <lineage>
        <taxon>Bacteria</taxon>
        <taxon>Pseudomonadati</taxon>
        <taxon>Pseudomonadota</taxon>
        <taxon>Alphaproteobacteria</taxon>
        <taxon>Caulobacterales</taxon>
        <taxon>Caulobacteraceae</taxon>
        <taxon>Caulobacter</taxon>
    </lineage>
</organism>
<proteinExistence type="predicted"/>
<dbReference type="Proteomes" id="UP001057520">
    <property type="component" value="Chromosome"/>
</dbReference>
<evidence type="ECO:0000313" key="1">
    <source>
        <dbReference type="EMBL" id="USQ94167.1"/>
    </source>
</evidence>